<dbReference type="Pfam" id="PF07734">
    <property type="entry name" value="FBA_1"/>
    <property type="match status" value="1"/>
</dbReference>
<keyword evidence="2" id="KW-1185">Reference proteome</keyword>
<dbReference type="RefSeq" id="XP_010468331.1">
    <property type="nucleotide sequence ID" value="XM_010470029.1"/>
</dbReference>
<dbReference type="SUPFAM" id="SSF81383">
    <property type="entry name" value="F-box domain"/>
    <property type="match status" value="1"/>
</dbReference>
<dbReference type="Proteomes" id="UP000694864">
    <property type="component" value="Chromosome 15"/>
</dbReference>
<gene>
    <name evidence="3" type="primary">LOC104748377</name>
</gene>
<feature type="domain" description="F-box" evidence="1">
    <location>
        <begin position="1"/>
        <end position="47"/>
    </location>
</feature>
<organism evidence="2 3">
    <name type="scientific">Camelina sativa</name>
    <name type="common">False flax</name>
    <name type="synonym">Myagrum sativum</name>
    <dbReference type="NCBI Taxonomy" id="90675"/>
    <lineage>
        <taxon>Eukaryota</taxon>
        <taxon>Viridiplantae</taxon>
        <taxon>Streptophyta</taxon>
        <taxon>Embryophyta</taxon>
        <taxon>Tracheophyta</taxon>
        <taxon>Spermatophyta</taxon>
        <taxon>Magnoliopsida</taxon>
        <taxon>eudicotyledons</taxon>
        <taxon>Gunneridae</taxon>
        <taxon>Pentapetalae</taxon>
        <taxon>rosids</taxon>
        <taxon>malvids</taxon>
        <taxon>Brassicales</taxon>
        <taxon>Brassicaceae</taxon>
        <taxon>Camelineae</taxon>
        <taxon>Camelina</taxon>
    </lineage>
</organism>
<dbReference type="GeneID" id="104748377"/>
<proteinExistence type="predicted"/>
<dbReference type="InterPro" id="IPR001810">
    <property type="entry name" value="F-box_dom"/>
</dbReference>
<dbReference type="PROSITE" id="PS50181">
    <property type="entry name" value="FBOX"/>
    <property type="match status" value="1"/>
</dbReference>
<reference evidence="3" key="2">
    <citation type="submission" date="2025-08" db="UniProtKB">
        <authorList>
            <consortium name="RefSeq"/>
        </authorList>
    </citation>
    <scope>IDENTIFICATION</scope>
    <source>
        <tissue evidence="3">Leaf</tissue>
    </source>
</reference>
<dbReference type="InterPro" id="IPR050796">
    <property type="entry name" value="SCF_F-box_component"/>
</dbReference>
<dbReference type="PANTHER" id="PTHR31672">
    <property type="entry name" value="BNACNNG10540D PROTEIN"/>
    <property type="match status" value="1"/>
</dbReference>
<dbReference type="InterPro" id="IPR006527">
    <property type="entry name" value="F-box-assoc_dom_typ1"/>
</dbReference>
<dbReference type="Pfam" id="PF00646">
    <property type="entry name" value="F-box"/>
    <property type="match status" value="1"/>
</dbReference>
<dbReference type="InterPro" id="IPR036047">
    <property type="entry name" value="F-box-like_dom_sf"/>
</dbReference>
<dbReference type="CDD" id="cd22157">
    <property type="entry name" value="F-box_AtFBW1-like"/>
    <property type="match status" value="1"/>
</dbReference>
<dbReference type="InterPro" id="IPR017451">
    <property type="entry name" value="F-box-assoc_interact_dom"/>
</dbReference>
<evidence type="ECO:0000259" key="1">
    <source>
        <dbReference type="PROSITE" id="PS50181"/>
    </source>
</evidence>
<protein>
    <submittedName>
        <fullName evidence="3">F-box protein At3g20705</fullName>
    </submittedName>
</protein>
<reference evidence="2" key="1">
    <citation type="journal article" date="2014" name="Nat. Commun.">
        <title>The emerging biofuel crop Camelina sativa retains a highly undifferentiated hexaploid genome structure.</title>
        <authorList>
            <person name="Kagale S."/>
            <person name="Koh C."/>
            <person name="Nixon J."/>
            <person name="Bollina V."/>
            <person name="Clarke W.E."/>
            <person name="Tuteja R."/>
            <person name="Spillane C."/>
            <person name="Robinson S.J."/>
            <person name="Links M.G."/>
            <person name="Clarke C."/>
            <person name="Higgins E.E."/>
            <person name="Huebert T."/>
            <person name="Sharpe A.G."/>
            <person name="Parkin I.A."/>
        </authorList>
    </citation>
    <scope>NUCLEOTIDE SEQUENCE [LARGE SCALE GENOMIC DNA]</scope>
    <source>
        <strain evidence="2">cv. DH55</strain>
    </source>
</reference>
<accession>A0ABM0WAY7</accession>
<sequence length="356" mass="41055">MMMMSSLPCDLVEEILSRVPLTSLQAVRSTCKMWNALTKDQSFANKRGKEFLMIMNHRVYLIGVNLHGTHNNTVLDLKNNGKLVCRDKTAQESIYVSQVFHCNGLLLCVSAKPNVDTRLVVCNPYLGYSKRITPRFSYGGFDKFALGYDKSCRSYKILRLFGFDNKLEIYNLRSNLWMVPNATLEWDIDYMQPGVSSKGNTYWCAKDKGSKDHYLFCFDFTKERFGPRLPLPFNGAYVSLSVFKEDHLAVLLQLPDKPEMEIWVTNKIEPDAVSWRNFLRVGMKPCVRSWNFLIDKENKFAVVFDNDKEKGFKTIYNIAYVIGEDGYYTRVDLRESPNTPLCRLVCSYVPSCVQVK</sequence>
<evidence type="ECO:0000313" key="2">
    <source>
        <dbReference type="Proteomes" id="UP000694864"/>
    </source>
</evidence>
<evidence type="ECO:0000313" key="3">
    <source>
        <dbReference type="RefSeq" id="XP_010468331.1"/>
    </source>
</evidence>
<dbReference type="SMART" id="SM00256">
    <property type="entry name" value="FBOX"/>
    <property type="match status" value="1"/>
</dbReference>
<name>A0ABM0WAY7_CAMSA</name>
<dbReference type="NCBIfam" id="TIGR01640">
    <property type="entry name" value="F_box_assoc_1"/>
    <property type="match status" value="1"/>
</dbReference>
<dbReference type="PANTHER" id="PTHR31672:SF13">
    <property type="entry name" value="F-BOX PROTEIN CPR30-LIKE"/>
    <property type="match status" value="1"/>
</dbReference>
<dbReference type="Gene3D" id="1.20.1280.50">
    <property type="match status" value="1"/>
</dbReference>